<dbReference type="PANTHER" id="PTHR37558:SF1">
    <property type="entry name" value="HTH CENPB-TYPE DOMAIN-CONTAINING PROTEIN"/>
    <property type="match status" value="1"/>
</dbReference>
<dbReference type="AlphaFoldDB" id="A0A024TDJ1"/>
<protein>
    <submittedName>
        <fullName evidence="1">Uncharacterized protein</fullName>
    </submittedName>
</protein>
<sequence>MAKPVKRRQFTLDKDVMLLTQVSSQQPFLALCGSIMDVRDSVDKNLASLDEFDRPNFEGKKVQARFTLLTRDHANSTAASARASGVVEDVNETTILLDELASKMKVQTMKTSDVQVLINVLWRLKRKFGEVTRQATDRQRRL</sequence>
<reference evidence="1" key="1">
    <citation type="submission" date="2013-12" db="EMBL/GenBank/DDBJ databases">
        <title>The Genome Sequence of Aphanomyces invadans NJM9701.</title>
        <authorList>
            <consortium name="The Broad Institute Genomics Platform"/>
            <person name="Russ C."/>
            <person name="Tyler B."/>
            <person name="van West P."/>
            <person name="Dieguez-Uribeondo J."/>
            <person name="Young S.K."/>
            <person name="Zeng Q."/>
            <person name="Gargeya S."/>
            <person name="Fitzgerald M."/>
            <person name="Abouelleil A."/>
            <person name="Alvarado L."/>
            <person name="Chapman S.B."/>
            <person name="Gainer-Dewar J."/>
            <person name="Goldberg J."/>
            <person name="Griggs A."/>
            <person name="Gujja S."/>
            <person name="Hansen M."/>
            <person name="Howarth C."/>
            <person name="Imamovic A."/>
            <person name="Ireland A."/>
            <person name="Larimer J."/>
            <person name="McCowan C."/>
            <person name="Murphy C."/>
            <person name="Pearson M."/>
            <person name="Poon T.W."/>
            <person name="Priest M."/>
            <person name="Roberts A."/>
            <person name="Saif S."/>
            <person name="Shea T."/>
            <person name="Sykes S."/>
            <person name="Wortman J."/>
            <person name="Nusbaum C."/>
            <person name="Birren B."/>
        </authorList>
    </citation>
    <scope>NUCLEOTIDE SEQUENCE [LARGE SCALE GENOMIC DNA]</scope>
    <source>
        <strain evidence="1">NJM9701</strain>
    </source>
</reference>
<dbReference type="RefSeq" id="XP_008879366.1">
    <property type="nucleotide sequence ID" value="XM_008881144.1"/>
</dbReference>
<dbReference type="VEuPathDB" id="FungiDB:H310_13591"/>
<dbReference type="EMBL" id="KI914004">
    <property type="protein sequence ID" value="ETV92069.1"/>
    <property type="molecule type" value="Genomic_DNA"/>
</dbReference>
<evidence type="ECO:0000313" key="1">
    <source>
        <dbReference type="EMBL" id="ETV92069.1"/>
    </source>
</evidence>
<dbReference type="PANTHER" id="PTHR37558">
    <property type="entry name" value="HTH CENPB-TYPE DOMAIN-CONTAINING PROTEIN"/>
    <property type="match status" value="1"/>
</dbReference>
<name>A0A024TDJ1_9STRA</name>
<proteinExistence type="predicted"/>
<dbReference type="GeneID" id="20090641"/>
<organism evidence="1">
    <name type="scientific">Aphanomyces invadans</name>
    <dbReference type="NCBI Taxonomy" id="157072"/>
    <lineage>
        <taxon>Eukaryota</taxon>
        <taxon>Sar</taxon>
        <taxon>Stramenopiles</taxon>
        <taxon>Oomycota</taxon>
        <taxon>Saprolegniomycetes</taxon>
        <taxon>Saprolegniales</taxon>
        <taxon>Verrucalvaceae</taxon>
        <taxon>Aphanomyces</taxon>
    </lineage>
</organism>
<gene>
    <name evidence="1" type="ORF">H310_13591</name>
</gene>
<accession>A0A024TDJ1</accession>